<dbReference type="EMBL" id="NCDQ01000178">
    <property type="protein sequence ID" value="OYX02662.1"/>
    <property type="molecule type" value="Genomic_DNA"/>
</dbReference>
<evidence type="ECO:0000313" key="2">
    <source>
        <dbReference type="Proteomes" id="UP000215616"/>
    </source>
</evidence>
<accession>A0A258D5N8</accession>
<dbReference type="AlphaFoldDB" id="A0A258D5N8"/>
<comment type="caution">
    <text evidence="1">The sequence shown here is derived from an EMBL/GenBank/DDBJ whole genome shotgun (WGS) entry which is preliminary data.</text>
</comment>
<gene>
    <name evidence="1" type="ORF">B7Z12_11690</name>
</gene>
<proteinExistence type="predicted"/>
<dbReference type="Proteomes" id="UP000215616">
    <property type="component" value="Unassembled WGS sequence"/>
</dbReference>
<sequence>MRTVILVDTCIFLNVLDVPAFNQDRDATLTKLGQLARSDANLLLPFAAIVETGNHIAQLADGNQRRVYALKFVRQVQAAIAGEAPWTPTQSVDTETVGSWLNEFPDHAMRGIGLGDLSIIKEWEAACKRHPNYRVYIWSLDGGLTGYDRAARII</sequence>
<protein>
    <recommendedName>
        <fullName evidence="3">PIN domain-containing protein</fullName>
    </recommendedName>
</protein>
<organism evidence="1 2">
    <name type="scientific">Caulobacter vibrioides</name>
    <name type="common">Caulobacter crescentus</name>
    <dbReference type="NCBI Taxonomy" id="155892"/>
    <lineage>
        <taxon>Bacteria</taxon>
        <taxon>Pseudomonadati</taxon>
        <taxon>Pseudomonadota</taxon>
        <taxon>Alphaproteobacteria</taxon>
        <taxon>Caulobacterales</taxon>
        <taxon>Caulobacteraceae</taxon>
        <taxon>Caulobacter</taxon>
    </lineage>
</organism>
<name>A0A258D5N8_CAUVI</name>
<evidence type="ECO:0000313" key="1">
    <source>
        <dbReference type="EMBL" id="OYX02662.1"/>
    </source>
</evidence>
<reference evidence="1 2" key="1">
    <citation type="submission" date="2017-03" db="EMBL/GenBank/DDBJ databases">
        <title>Lifting the veil on microbial sulfur biogeochemistry in mining wastewaters.</title>
        <authorList>
            <person name="Kantor R.S."/>
            <person name="Colenbrander Nelson T."/>
            <person name="Marshall S."/>
            <person name="Bennett D."/>
            <person name="Apte S."/>
            <person name="Camacho D."/>
            <person name="Thomas B.C."/>
            <person name="Warren L.A."/>
            <person name="Banfield J.F."/>
        </authorList>
    </citation>
    <scope>NUCLEOTIDE SEQUENCE [LARGE SCALE GENOMIC DNA]</scope>
    <source>
        <strain evidence="1">32-67-7</strain>
    </source>
</reference>
<evidence type="ECO:0008006" key="3">
    <source>
        <dbReference type="Google" id="ProtNLM"/>
    </source>
</evidence>